<name>A0ABR4C296_9HELO</name>
<sequence length="70" mass="7640">MSAAGLLVTLSSLSTFARSDITSETNSEVETIGDKNSCSYNRSRHAMPCRMYLKTIPDPSIHASFMVLTP</sequence>
<keyword evidence="1" id="KW-0732">Signal</keyword>
<dbReference type="Proteomes" id="UP001595075">
    <property type="component" value="Unassembled WGS sequence"/>
</dbReference>
<evidence type="ECO:0000313" key="2">
    <source>
        <dbReference type="EMBL" id="KAL2064023.1"/>
    </source>
</evidence>
<feature type="chain" id="PRO_5045715845" description="Secreted protein" evidence="1">
    <location>
        <begin position="20"/>
        <end position="70"/>
    </location>
</feature>
<evidence type="ECO:0000256" key="1">
    <source>
        <dbReference type="SAM" id="SignalP"/>
    </source>
</evidence>
<evidence type="ECO:0000313" key="3">
    <source>
        <dbReference type="Proteomes" id="UP001595075"/>
    </source>
</evidence>
<gene>
    <name evidence="2" type="ORF">VTL71DRAFT_4517</name>
</gene>
<proteinExistence type="predicted"/>
<dbReference type="EMBL" id="JAZHXI010000014">
    <property type="protein sequence ID" value="KAL2064023.1"/>
    <property type="molecule type" value="Genomic_DNA"/>
</dbReference>
<reference evidence="2 3" key="1">
    <citation type="journal article" date="2024" name="Commun. Biol.">
        <title>Comparative genomic analysis of thermophilic fungi reveals convergent evolutionary adaptations and gene losses.</title>
        <authorList>
            <person name="Steindorff A.S."/>
            <person name="Aguilar-Pontes M.V."/>
            <person name="Robinson A.J."/>
            <person name="Andreopoulos B."/>
            <person name="LaButti K."/>
            <person name="Kuo A."/>
            <person name="Mondo S."/>
            <person name="Riley R."/>
            <person name="Otillar R."/>
            <person name="Haridas S."/>
            <person name="Lipzen A."/>
            <person name="Grimwood J."/>
            <person name="Schmutz J."/>
            <person name="Clum A."/>
            <person name="Reid I.D."/>
            <person name="Moisan M.C."/>
            <person name="Butler G."/>
            <person name="Nguyen T.T.M."/>
            <person name="Dewar K."/>
            <person name="Conant G."/>
            <person name="Drula E."/>
            <person name="Henrissat B."/>
            <person name="Hansel C."/>
            <person name="Singer S."/>
            <person name="Hutchinson M.I."/>
            <person name="de Vries R.P."/>
            <person name="Natvig D.O."/>
            <person name="Powell A.J."/>
            <person name="Tsang A."/>
            <person name="Grigoriev I.V."/>
        </authorList>
    </citation>
    <scope>NUCLEOTIDE SEQUENCE [LARGE SCALE GENOMIC DNA]</scope>
    <source>
        <strain evidence="2 3">CBS 494.80</strain>
    </source>
</reference>
<protein>
    <recommendedName>
        <fullName evidence="4">Secreted protein</fullName>
    </recommendedName>
</protein>
<keyword evidence="3" id="KW-1185">Reference proteome</keyword>
<organism evidence="2 3">
    <name type="scientific">Oculimacula yallundae</name>
    <dbReference type="NCBI Taxonomy" id="86028"/>
    <lineage>
        <taxon>Eukaryota</taxon>
        <taxon>Fungi</taxon>
        <taxon>Dikarya</taxon>
        <taxon>Ascomycota</taxon>
        <taxon>Pezizomycotina</taxon>
        <taxon>Leotiomycetes</taxon>
        <taxon>Helotiales</taxon>
        <taxon>Ploettnerulaceae</taxon>
        <taxon>Oculimacula</taxon>
    </lineage>
</organism>
<accession>A0ABR4C296</accession>
<feature type="signal peptide" evidence="1">
    <location>
        <begin position="1"/>
        <end position="19"/>
    </location>
</feature>
<evidence type="ECO:0008006" key="4">
    <source>
        <dbReference type="Google" id="ProtNLM"/>
    </source>
</evidence>
<comment type="caution">
    <text evidence="2">The sequence shown here is derived from an EMBL/GenBank/DDBJ whole genome shotgun (WGS) entry which is preliminary data.</text>
</comment>